<dbReference type="Gene3D" id="3.40.50.620">
    <property type="entry name" value="HUPs"/>
    <property type="match status" value="1"/>
</dbReference>
<dbReference type="InterPro" id="IPR004821">
    <property type="entry name" value="Cyt_trans-like"/>
</dbReference>
<dbReference type="SUPFAM" id="SSF52374">
    <property type="entry name" value="Nucleotidylyl transferase"/>
    <property type="match status" value="1"/>
</dbReference>
<dbReference type="PANTHER" id="PTHR43793">
    <property type="entry name" value="FAD SYNTHASE"/>
    <property type="match status" value="1"/>
</dbReference>
<feature type="domain" description="Cytidyltransferase-like" evidence="4">
    <location>
        <begin position="5"/>
        <end position="105"/>
    </location>
</feature>
<dbReference type="InterPro" id="IPR050385">
    <property type="entry name" value="Archaeal_FAD_synthase"/>
</dbReference>
<keyword evidence="6" id="KW-1185">Reference proteome</keyword>
<protein>
    <submittedName>
        <fullName evidence="5">Glycerol-3-phosphate cytidylyltransferase</fullName>
    </submittedName>
</protein>
<evidence type="ECO:0000256" key="3">
    <source>
        <dbReference type="SAM" id="MobiDB-lite"/>
    </source>
</evidence>
<evidence type="ECO:0000313" key="5">
    <source>
        <dbReference type="EMBL" id="GLK69090.1"/>
    </source>
</evidence>
<feature type="region of interest" description="Disordered" evidence="3">
    <location>
        <begin position="127"/>
        <end position="148"/>
    </location>
</feature>
<evidence type="ECO:0000256" key="2">
    <source>
        <dbReference type="ARBA" id="ARBA00022695"/>
    </source>
</evidence>
<evidence type="ECO:0000259" key="4">
    <source>
        <dbReference type="Pfam" id="PF01467"/>
    </source>
</evidence>
<keyword evidence="2 5" id="KW-0548">Nucleotidyltransferase</keyword>
<dbReference type="PANTHER" id="PTHR43793:SF1">
    <property type="entry name" value="FAD SYNTHASE"/>
    <property type="match status" value="1"/>
</dbReference>
<dbReference type="AlphaFoldDB" id="A0A9W6J1I2"/>
<proteinExistence type="predicted"/>
<keyword evidence="1" id="KW-0808">Transferase</keyword>
<comment type="caution">
    <text evidence="5">The sequence shown here is derived from an EMBL/GenBank/DDBJ whole genome shotgun (WGS) entry which is preliminary data.</text>
</comment>
<evidence type="ECO:0000256" key="1">
    <source>
        <dbReference type="ARBA" id="ARBA00022679"/>
    </source>
</evidence>
<dbReference type="GO" id="GO:0016779">
    <property type="term" value="F:nucleotidyltransferase activity"/>
    <property type="evidence" value="ECO:0007669"/>
    <property type="project" value="UniProtKB-KW"/>
</dbReference>
<dbReference type="InterPro" id="IPR014729">
    <property type="entry name" value="Rossmann-like_a/b/a_fold"/>
</dbReference>
<accession>A0A9W6J1I2</accession>
<dbReference type="EMBL" id="BSFI01000019">
    <property type="protein sequence ID" value="GLK69090.1"/>
    <property type="molecule type" value="Genomic_DNA"/>
</dbReference>
<reference evidence="5" key="1">
    <citation type="journal article" date="2014" name="Int. J. Syst. Evol. Microbiol.">
        <title>Complete genome sequence of Corynebacterium casei LMG S-19264T (=DSM 44701T), isolated from a smear-ripened cheese.</title>
        <authorList>
            <consortium name="US DOE Joint Genome Institute (JGI-PGF)"/>
            <person name="Walter F."/>
            <person name="Albersmeier A."/>
            <person name="Kalinowski J."/>
            <person name="Ruckert C."/>
        </authorList>
    </citation>
    <scope>NUCLEOTIDE SEQUENCE</scope>
    <source>
        <strain evidence="5">VKM B-2347</strain>
    </source>
</reference>
<sequence>MTRAITYGTFDLLGAAHLDFLERAAALGDELYVGVSTDAFSRLKGDRCFFTFEARIRLVSALRCVTGVFPEHCWEQKRNDIWLLGADVICAEGEWTGALDFLRPWCRVVHLPRADGDRRLGAARAVCGPPEMTSRGSSPPAQARGSRP</sequence>
<reference evidence="5" key="2">
    <citation type="submission" date="2023-01" db="EMBL/GenBank/DDBJ databases">
        <authorList>
            <person name="Sun Q."/>
            <person name="Evtushenko L."/>
        </authorList>
    </citation>
    <scope>NUCLEOTIDE SEQUENCE</scope>
    <source>
        <strain evidence="5">VKM B-2347</strain>
    </source>
</reference>
<dbReference type="NCBIfam" id="TIGR00125">
    <property type="entry name" value="cyt_tran_rel"/>
    <property type="match status" value="1"/>
</dbReference>
<gene>
    <name evidence="5" type="primary">tagD</name>
    <name evidence="5" type="ORF">GCM10008179_27280</name>
</gene>
<dbReference type="RefSeq" id="WP_271169326.1">
    <property type="nucleotide sequence ID" value="NZ_BSFI01000019.1"/>
</dbReference>
<organism evidence="5 6">
    <name type="scientific">Hansschlegelia plantiphila</name>
    <dbReference type="NCBI Taxonomy" id="374655"/>
    <lineage>
        <taxon>Bacteria</taxon>
        <taxon>Pseudomonadati</taxon>
        <taxon>Pseudomonadota</taxon>
        <taxon>Alphaproteobacteria</taxon>
        <taxon>Hyphomicrobiales</taxon>
        <taxon>Methylopilaceae</taxon>
        <taxon>Hansschlegelia</taxon>
    </lineage>
</organism>
<name>A0A9W6J1I2_9HYPH</name>
<dbReference type="Proteomes" id="UP001143372">
    <property type="component" value="Unassembled WGS sequence"/>
</dbReference>
<dbReference type="Pfam" id="PF01467">
    <property type="entry name" value="CTP_transf_like"/>
    <property type="match status" value="1"/>
</dbReference>
<evidence type="ECO:0000313" key="6">
    <source>
        <dbReference type="Proteomes" id="UP001143372"/>
    </source>
</evidence>